<evidence type="ECO:0000256" key="5">
    <source>
        <dbReference type="ARBA" id="ARBA00022777"/>
    </source>
</evidence>
<dbReference type="Gene3D" id="3.30.565.10">
    <property type="entry name" value="Histidine kinase-like ATPase, C-terminal domain"/>
    <property type="match status" value="1"/>
</dbReference>
<dbReference type="InterPro" id="IPR036097">
    <property type="entry name" value="HisK_dim/P_sf"/>
</dbReference>
<dbReference type="EMBL" id="SBLB01000002">
    <property type="protein sequence ID" value="RYC70392.1"/>
    <property type="molecule type" value="Genomic_DNA"/>
</dbReference>
<dbReference type="InterPro" id="IPR035965">
    <property type="entry name" value="PAS-like_dom_sf"/>
</dbReference>
<dbReference type="PROSITE" id="PS50109">
    <property type="entry name" value="HIS_KIN"/>
    <property type="match status" value="1"/>
</dbReference>
<dbReference type="InterPro" id="IPR036890">
    <property type="entry name" value="HATPase_C_sf"/>
</dbReference>
<gene>
    <name evidence="8" type="ORF">EQG79_11075</name>
</gene>
<dbReference type="InterPro" id="IPR013656">
    <property type="entry name" value="PAS_4"/>
</dbReference>
<dbReference type="Pfam" id="PF02518">
    <property type="entry name" value="HATPase_c"/>
    <property type="match status" value="1"/>
</dbReference>
<dbReference type="InterPro" id="IPR003661">
    <property type="entry name" value="HisK_dim/P_dom"/>
</dbReference>
<name>A0A4Q2UNI1_9BACT</name>
<dbReference type="InterPro" id="IPR000014">
    <property type="entry name" value="PAS"/>
</dbReference>
<evidence type="ECO:0000313" key="8">
    <source>
        <dbReference type="EMBL" id="RYC70392.1"/>
    </source>
</evidence>
<dbReference type="SMART" id="SM00387">
    <property type="entry name" value="HATPase_c"/>
    <property type="match status" value="1"/>
</dbReference>
<dbReference type="RefSeq" id="WP_077922860.1">
    <property type="nucleotide sequence ID" value="NZ_SBLB01000002.1"/>
</dbReference>
<feature type="domain" description="PAC" evidence="7">
    <location>
        <begin position="204"/>
        <end position="266"/>
    </location>
</feature>
<dbReference type="InterPro" id="IPR000700">
    <property type="entry name" value="PAS-assoc_C"/>
</dbReference>
<dbReference type="SUPFAM" id="SSF55785">
    <property type="entry name" value="PYP-like sensor domain (PAS domain)"/>
    <property type="match status" value="2"/>
</dbReference>
<dbReference type="Proteomes" id="UP000290407">
    <property type="component" value="Unassembled WGS sequence"/>
</dbReference>
<dbReference type="EC" id="2.7.13.3" evidence="2"/>
<sequence>MSIQDTGSTDVPVSLWQAALNQSASGITVYTAVRDINGRIQTFRVKLANRRAEQFFGVSSQAVLEKTLDQLFPFPNQLKTFTTDIATVVEQGQALHRELFFSPDPTHSGAWFDLGIEPLGDGQSAVVSSTDITALKNAQQALLGESILFKTISSKVPDMSVVVVNYFQKILFANGELPGLYVSRSADEVLGKRIYDTILPEYQPDWKQYISSALDGEQHTFNDHWGGWRCECYVGPVRNERGDVVMVICVYRDISEAFRQQQTLQRMNNDLQQSNRSLEQFAYVASHDLQEPLRKIKSFGDLLSHQYAGQLDEAGQDIVHRMQSAADRMNALIRNLLTYARITTPAGLAHQQKQDLISTQDILNDILADLDVIIQERNARIRSNLTLPMVPGDATQLRQLFQNLLTNAIKFTRPDQRPDVQINGQLVRGKEVPEFIGIDRTNEYAQISVQDNGIGIAPENFDKIFGLFNRLHGRQQYAGSGIGLATCKRVVENHGGTIVVDSQPDQGTTFQVYLPMHVPEQIIP</sequence>
<evidence type="ECO:0000259" key="6">
    <source>
        <dbReference type="PROSITE" id="PS50109"/>
    </source>
</evidence>
<evidence type="ECO:0000256" key="4">
    <source>
        <dbReference type="ARBA" id="ARBA00022679"/>
    </source>
</evidence>
<dbReference type="SUPFAM" id="SSF47384">
    <property type="entry name" value="Homodimeric domain of signal transducing histidine kinase"/>
    <property type="match status" value="1"/>
</dbReference>
<dbReference type="PANTHER" id="PTHR43304:SF1">
    <property type="entry name" value="PAC DOMAIN-CONTAINING PROTEIN"/>
    <property type="match status" value="1"/>
</dbReference>
<feature type="domain" description="Histidine kinase" evidence="6">
    <location>
        <begin position="284"/>
        <end position="518"/>
    </location>
</feature>
<dbReference type="InterPro" id="IPR004358">
    <property type="entry name" value="Sig_transdc_His_kin-like_C"/>
</dbReference>
<dbReference type="SMART" id="SM00091">
    <property type="entry name" value="PAS"/>
    <property type="match status" value="2"/>
</dbReference>
<dbReference type="CDD" id="cd00130">
    <property type="entry name" value="PAS"/>
    <property type="match status" value="1"/>
</dbReference>
<dbReference type="Pfam" id="PF00512">
    <property type="entry name" value="HisKA"/>
    <property type="match status" value="1"/>
</dbReference>
<dbReference type="SUPFAM" id="SSF55874">
    <property type="entry name" value="ATPase domain of HSP90 chaperone/DNA topoisomerase II/histidine kinase"/>
    <property type="match status" value="1"/>
</dbReference>
<keyword evidence="5" id="KW-0418">Kinase</keyword>
<dbReference type="PROSITE" id="PS50113">
    <property type="entry name" value="PAC"/>
    <property type="match status" value="1"/>
</dbReference>
<dbReference type="Gene3D" id="1.10.287.130">
    <property type="match status" value="1"/>
</dbReference>
<keyword evidence="3" id="KW-0597">Phosphoprotein</keyword>
<evidence type="ECO:0000313" key="9">
    <source>
        <dbReference type="Proteomes" id="UP000290407"/>
    </source>
</evidence>
<dbReference type="InterPro" id="IPR052162">
    <property type="entry name" value="Sensor_kinase/Photoreceptor"/>
</dbReference>
<dbReference type="AlphaFoldDB" id="A0A4Q2UNI1"/>
<evidence type="ECO:0000256" key="3">
    <source>
        <dbReference type="ARBA" id="ARBA00022553"/>
    </source>
</evidence>
<dbReference type="Gene3D" id="3.30.450.20">
    <property type="entry name" value="PAS domain"/>
    <property type="match status" value="2"/>
</dbReference>
<organism evidence="8 9">
    <name type="scientific">Spirosoma sordidisoli</name>
    <dbReference type="NCBI Taxonomy" id="2502893"/>
    <lineage>
        <taxon>Bacteria</taxon>
        <taxon>Pseudomonadati</taxon>
        <taxon>Bacteroidota</taxon>
        <taxon>Cytophagia</taxon>
        <taxon>Cytophagales</taxon>
        <taxon>Cytophagaceae</taxon>
        <taxon>Spirosoma</taxon>
    </lineage>
</organism>
<dbReference type="GO" id="GO:0000155">
    <property type="term" value="F:phosphorelay sensor kinase activity"/>
    <property type="evidence" value="ECO:0007669"/>
    <property type="project" value="InterPro"/>
</dbReference>
<evidence type="ECO:0000259" key="7">
    <source>
        <dbReference type="PROSITE" id="PS50113"/>
    </source>
</evidence>
<dbReference type="InterPro" id="IPR003594">
    <property type="entry name" value="HATPase_dom"/>
</dbReference>
<dbReference type="SMART" id="SM00388">
    <property type="entry name" value="HisKA"/>
    <property type="match status" value="1"/>
</dbReference>
<dbReference type="PANTHER" id="PTHR43304">
    <property type="entry name" value="PHYTOCHROME-LIKE PROTEIN CPH1"/>
    <property type="match status" value="1"/>
</dbReference>
<comment type="caution">
    <text evidence="8">The sequence shown here is derived from an EMBL/GenBank/DDBJ whole genome shotgun (WGS) entry which is preliminary data.</text>
</comment>
<dbReference type="PRINTS" id="PR00344">
    <property type="entry name" value="BCTRLSENSOR"/>
</dbReference>
<evidence type="ECO:0000256" key="1">
    <source>
        <dbReference type="ARBA" id="ARBA00000085"/>
    </source>
</evidence>
<proteinExistence type="predicted"/>
<dbReference type="Pfam" id="PF08448">
    <property type="entry name" value="PAS_4"/>
    <property type="match status" value="2"/>
</dbReference>
<accession>A0A4Q2UNI1</accession>
<comment type="catalytic activity">
    <reaction evidence="1">
        <text>ATP + protein L-histidine = ADP + protein N-phospho-L-histidine.</text>
        <dbReference type="EC" id="2.7.13.3"/>
    </reaction>
</comment>
<dbReference type="InterPro" id="IPR005467">
    <property type="entry name" value="His_kinase_dom"/>
</dbReference>
<dbReference type="CDD" id="cd00082">
    <property type="entry name" value="HisKA"/>
    <property type="match status" value="1"/>
</dbReference>
<reference evidence="8 9" key="1">
    <citation type="submission" date="2019-01" db="EMBL/GenBank/DDBJ databases">
        <title>Spirosoma flava sp. nov., a propanil-degrading bacterium isolated from herbicide-contaminated soil.</title>
        <authorList>
            <person name="Zhang L."/>
            <person name="Jiang J.-D."/>
        </authorList>
    </citation>
    <scope>NUCLEOTIDE SEQUENCE [LARGE SCALE GENOMIC DNA]</scope>
    <source>
        <strain evidence="8 9">TY50</strain>
    </source>
</reference>
<keyword evidence="9" id="KW-1185">Reference proteome</keyword>
<keyword evidence="4" id="KW-0808">Transferase</keyword>
<protein>
    <recommendedName>
        <fullName evidence="2">histidine kinase</fullName>
        <ecNumber evidence="2">2.7.13.3</ecNumber>
    </recommendedName>
</protein>
<dbReference type="FunFam" id="3.30.565.10:FF:000006">
    <property type="entry name" value="Sensor histidine kinase WalK"/>
    <property type="match status" value="1"/>
</dbReference>
<evidence type="ECO:0000256" key="2">
    <source>
        <dbReference type="ARBA" id="ARBA00012438"/>
    </source>
</evidence>